<dbReference type="Gene3D" id="2.40.128.270">
    <property type="match status" value="1"/>
</dbReference>
<dbReference type="GO" id="GO:0006629">
    <property type="term" value="P:lipid metabolic process"/>
    <property type="evidence" value="ECO:0007669"/>
    <property type="project" value="InterPro"/>
</dbReference>
<dbReference type="SUPFAM" id="SSF53474">
    <property type="entry name" value="alpha/beta-Hydrolases"/>
    <property type="match status" value="1"/>
</dbReference>
<sequence>MKRIITTLVCLVLPGLVFGQSLKPGFDKAEYIELLKVSAQFGDSTYVNSFPAPQQFKRVYRSPVVGLDNMWDLWTSPQSVAVLSIRGTTANSVSWLSNFYAAMVPAKGSLQISDTENFQYELASSPKAAVHVGWLVSTAFLAKDILPKIDSCYRAGIKDVIIMGHSQGGGIAFLLTSYLRNLQKQSRIPADVQFKTYCSAGPKPGNLYYAYEYEAATQNGWAYNVVNAADWVPEVPFTIQTINDVNTTNPFKGAPAMIKKQKLPQRIVLNYIYNSLSKPALKAQQNYQKYLGRLASKTVQKNIKGYVAPNYFSSNDYVRTGATIVLLGDSEYFKKYPDSEEKIFAHHFHPPYLYLTEKLSLSPNQMQSSNTGQSLDGTWELNYISGPKIAFDGLYPEKKPSITFNTATQRVNGSTSCNSFNGKLVVDGPKISFSEPMAMTRMMCPGEGEQTFLNTLKTVNRYSVNDNTLTLIMGDIAVMRFVRK</sequence>
<reference evidence="4" key="1">
    <citation type="submission" date="2017-09" db="EMBL/GenBank/DDBJ databases">
        <authorList>
            <person name="Varghese N."/>
            <person name="Submissions S."/>
        </authorList>
    </citation>
    <scope>NUCLEOTIDE SEQUENCE [LARGE SCALE GENOMIC DNA]</scope>
    <source>
        <strain evidence="4">DSM 29961</strain>
    </source>
</reference>
<dbReference type="Proteomes" id="UP000219452">
    <property type="component" value="Unassembled WGS sequence"/>
</dbReference>
<dbReference type="RefSeq" id="WP_097127060.1">
    <property type="nucleotide sequence ID" value="NZ_OCNH01000002.1"/>
</dbReference>
<evidence type="ECO:0000259" key="1">
    <source>
        <dbReference type="Pfam" id="PF01764"/>
    </source>
</evidence>
<feature type="domain" description="Fungal lipase-type" evidence="1">
    <location>
        <begin position="82"/>
        <end position="238"/>
    </location>
</feature>
<name>A0A286G5N1_9BACT</name>
<dbReference type="OrthoDB" id="927373at2"/>
<dbReference type="EMBL" id="OCNH01000002">
    <property type="protein sequence ID" value="SOD90795.1"/>
    <property type="molecule type" value="Genomic_DNA"/>
</dbReference>
<organism evidence="3 4">
    <name type="scientific">Spirosoma fluviale</name>
    <dbReference type="NCBI Taxonomy" id="1597977"/>
    <lineage>
        <taxon>Bacteria</taxon>
        <taxon>Pseudomonadati</taxon>
        <taxon>Bacteroidota</taxon>
        <taxon>Cytophagia</taxon>
        <taxon>Cytophagales</taxon>
        <taxon>Cytophagaceae</taxon>
        <taxon>Spirosoma</taxon>
    </lineage>
</organism>
<dbReference type="PANTHER" id="PTHR35535">
    <property type="entry name" value="HEAT SHOCK PROTEIN HSLJ"/>
    <property type="match status" value="1"/>
</dbReference>
<dbReference type="InterPro" id="IPR005184">
    <property type="entry name" value="DUF306_Meta_HslJ"/>
</dbReference>
<dbReference type="InterPro" id="IPR038670">
    <property type="entry name" value="HslJ-like_sf"/>
</dbReference>
<gene>
    <name evidence="3" type="ORF">SAMN06269250_3542</name>
</gene>
<feature type="domain" description="DUF306" evidence="2">
    <location>
        <begin position="375"/>
        <end position="480"/>
    </location>
</feature>
<evidence type="ECO:0000313" key="3">
    <source>
        <dbReference type="EMBL" id="SOD90795.1"/>
    </source>
</evidence>
<dbReference type="Pfam" id="PF01764">
    <property type="entry name" value="Lipase_3"/>
    <property type="match status" value="1"/>
</dbReference>
<dbReference type="PANTHER" id="PTHR35535:SF1">
    <property type="entry name" value="HEAT SHOCK PROTEIN HSLJ"/>
    <property type="match status" value="1"/>
</dbReference>
<keyword evidence="4" id="KW-1185">Reference proteome</keyword>
<dbReference type="CDD" id="cd00519">
    <property type="entry name" value="Lipase_3"/>
    <property type="match status" value="1"/>
</dbReference>
<keyword evidence="3" id="KW-0346">Stress response</keyword>
<dbReference type="AlphaFoldDB" id="A0A286G5N1"/>
<dbReference type="InterPro" id="IPR029058">
    <property type="entry name" value="AB_hydrolase_fold"/>
</dbReference>
<accession>A0A286G5N1</accession>
<dbReference type="InterPro" id="IPR002921">
    <property type="entry name" value="Fungal_lipase-type"/>
</dbReference>
<dbReference type="Gene3D" id="3.40.50.1820">
    <property type="entry name" value="alpha/beta hydrolase"/>
    <property type="match status" value="1"/>
</dbReference>
<proteinExistence type="predicted"/>
<evidence type="ECO:0000313" key="4">
    <source>
        <dbReference type="Proteomes" id="UP000219452"/>
    </source>
</evidence>
<evidence type="ECO:0000259" key="2">
    <source>
        <dbReference type="Pfam" id="PF03724"/>
    </source>
</evidence>
<dbReference type="Pfam" id="PF03724">
    <property type="entry name" value="META"/>
    <property type="match status" value="1"/>
</dbReference>
<dbReference type="InterPro" id="IPR053147">
    <property type="entry name" value="Hsp_HslJ-like"/>
</dbReference>
<protein>
    <submittedName>
        <fullName evidence="3">Heat shock protein HslJ</fullName>
    </submittedName>
</protein>